<name>A0A0B7HR10_9FLAO</name>
<gene>
    <name evidence="2" type="ORF">CCAN12_810157</name>
</gene>
<dbReference type="Proteomes" id="UP000044026">
    <property type="component" value="Unassembled WGS sequence"/>
</dbReference>
<evidence type="ECO:0000256" key="1">
    <source>
        <dbReference type="SAM" id="Phobius"/>
    </source>
</evidence>
<evidence type="ECO:0000313" key="3">
    <source>
        <dbReference type="Proteomes" id="UP000044026"/>
    </source>
</evidence>
<reference evidence="2 3" key="1">
    <citation type="submission" date="2015-01" db="EMBL/GenBank/DDBJ databases">
        <authorList>
            <person name="Xiang T."/>
            <person name="Song Y."/>
            <person name="Huang L."/>
            <person name="Wang B."/>
            <person name="Wu P."/>
        </authorList>
    </citation>
    <scope>NUCLEOTIDE SEQUENCE [LARGE SCALE GENOMIC DNA]</scope>
    <source>
        <strain evidence="2 3">Cc12</strain>
    </source>
</reference>
<protein>
    <submittedName>
        <fullName evidence="2">Uncharacterized protein</fullName>
    </submittedName>
</protein>
<accession>A0A0B7HR10</accession>
<evidence type="ECO:0000313" key="2">
    <source>
        <dbReference type="EMBL" id="CEN41705.1"/>
    </source>
</evidence>
<proteinExistence type="predicted"/>
<keyword evidence="1" id="KW-0472">Membrane</keyword>
<feature type="transmembrane region" description="Helical" evidence="1">
    <location>
        <begin position="5"/>
        <end position="21"/>
    </location>
</feature>
<sequence length="61" mass="7806">MKKRYWLLLFTVFWFSLLYFIDIETWIVLSYPFIVITFVYLLFTFIVFWYCIIFNKDPQNW</sequence>
<dbReference type="AlphaFoldDB" id="A0A0B7HR10"/>
<organism evidence="2 3">
    <name type="scientific">Capnocytophaga canimorsus</name>
    <dbReference type="NCBI Taxonomy" id="28188"/>
    <lineage>
        <taxon>Bacteria</taxon>
        <taxon>Pseudomonadati</taxon>
        <taxon>Bacteroidota</taxon>
        <taxon>Flavobacteriia</taxon>
        <taxon>Flavobacteriales</taxon>
        <taxon>Flavobacteriaceae</taxon>
        <taxon>Capnocytophaga</taxon>
    </lineage>
</organism>
<keyword evidence="1" id="KW-1133">Transmembrane helix</keyword>
<feature type="transmembrane region" description="Helical" evidence="1">
    <location>
        <begin position="33"/>
        <end position="53"/>
    </location>
</feature>
<keyword evidence="1" id="KW-0812">Transmembrane</keyword>
<dbReference type="EMBL" id="CDOE01000080">
    <property type="protein sequence ID" value="CEN41705.1"/>
    <property type="molecule type" value="Genomic_DNA"/>
</dbReference>